<evidence type="ECO:0000256" key="2">
    <source>
        <dbReference type="ARBA" id="ARBA00022730"/>
    </source>
</evidence>
<dbReference type="Gene3D" id="3.30.160.810">
    <property type="match status" value="1"/>
</dbReference>
<dbReference type="InterPro" id="IPR009000">
    <property type="entry name" value="Transl_B-barrel_sf"/>
</dbReference>
<dbReference type="GO" id="GO:0003735">
    <property type="term" value="F:structural constituent of ribosome"/>
    <property type="evidence" value="ECO:0007669"/>
    <property type="project" value="InterPro"/>
</dbReference>
<keyword evidence="11" id="KW-1185">Reference proteome</keyword>
<evidence type="ECO:0000256" key="7">
    <source>
        <dbReference type="ARBA" id="ARBA00035213"/>
    </source>
</evidence>
<evidence type="ECO:0000313" key="10">
    <source>
        <dbReference type="EMBL" id="CAG8786351.1"/>
    </source>
</evidence>
<evidence type="ECO:0000313" key="11">
    <source>
        <dbReference type="Proteomes" id="UP000789396"/>
    </source>
</evidence>
<gene>
    <name evidence="10" type="ORF">RFULGI_LOCUS16298</name>
</gene>
<dbReference type="EMBL" id="CAJVPZ010056993">
    <property type="protein sequence ID" value="CAG8786351.1"/>
    <property type="molecule type" value="Genomic_DNA"/>
</dbReference>
<keyword evidence="5" id="KW-0687">Ribonucleoprotein</keyword>
<keyword evidence="2" id="KW-0699">rRNA-binding</keyword>
<evidence type="ECO:0000256" key="8">
    <source>
        <dbReference type="SAM" id="Coils"/>
    </source>
</evidence>
<dbReference type="PANTHER" id="PTHR11229:SF16">
    <property type="entry name" value="LARGE RIBOSOMAL SUBUNIT PROTEIN UL3C"/>
    <property type="match status" value="1"/>
</dbReference>
<dbReference type="Proteomes" id="UP000789396">
    <property type="component" value="Unassembled WGS sequence"/>
</dbReference>
<organism evidence="10 11">
    <name type="scientific">Racocetra fulgida</name>
    <dbReference type="NCBI Taxonomy" id="60492"/>
    <lineage>
        <taxon>Eukaryota</taxon>
        <taxon>Fungi</taxon>
        <taxon>Fungi incertae sedis</taxon>
        <taxon>Mucoromycota</taxon>
        <taxon>Glomeromycotina</taxon>
        <taxon>Glomeromycetes</taxon>
        <taxon>Diversisporales</taxon>
        <taxon>Gigasporaceae</taxon>
        <taxon>Racocetra</taxon>
    </lineage>
</organism>
<protein>
    <recommendedName>
        <fullName evidence="7">Large ribosomal subunit protein uL3c</fullName>
    </recommendedName>
    <alternativeName>
        <fullName evidence="6">Large ribosomal subunit protein uL3m</fullName>
    </alternativeName>
</protein>
<evidence type="ECO:0000256" key="9">
    <source>
        <dbReference type="SAM" id="MobiDB-lite"/>
    </source>
</evidence>
<keyword evidence="4" id="KW-0689">Ribosomal protein</keyword>
<keyword evidence="3" id="KW-0694">RNA-binding</keyword>
<feature type="region of interest" description="Disordered" evidence="9">
    <location>
        <begin position="123"/>
        <end position="156"/>
    </location>
</feature>
<proteinExistence type="inferred from homology"/>
<evidence type="ECO:0000256" key="5">
    <source>
        <dbReference type="ARBA" id="ARBA00023274"/>
    </source>
</evidence>
<evidence type="ECO:0000256" key="6">
    <source>
        <dbReference type="ARBA" id="ARBA00035209"/>
    </source>
</evidence>
<dbReference type="OrthoDB" id="274683at2759"/>
<comment type="caution">
    <text evidence="10">The sequence shown here is derived from an EMBL/GenBank/DDBJ whole genome shotgun (WGS) entry which is preliminary data.</text>
</comment>
<dbReference type="InterPro" id="IPR019927">
    <property type="entry name" value="Ribosomal_uL3_bac/org-type"/>
</dbReference>
<dbReference type="AlphaFoldDB" id="A0A9N9P2P6"/>
<dbReference type="Pfam" id="PF00297">
    <property type="entry name" value="Ribosomal_L3"/>
    <property type="match status" value="1"/>
</dbReference>
<dbReference type="GO" id="GO:0006412">
    <property type="term" value="P:translation"/>
    <property type="evidence" value="ECO:0007669"/>
    <property type="project" value="InterPro"/>
</dbReference>
<evidence type="ECO:0000256" key="3">
    <source>
        <dbReference type="ARBA" id="ARBA00022884"/>
    </source>
</evidence>
<sequence length="266" mass="30144">KKLNMTQLPSEKGIYVPVTAVLVSPNIIVQVKTREKNNHTTIFVQVAFEECQTKSLNKPRLGHLQKNSIPSHRYLREIRMEAPEETSVQEIMSRLVVGSQLDISLFVEKEKIKITGFSRGKGTAGVRKRYNKKRGPSSHGSGFHNAIGSTGSGRDMNRVLKGKKMPGRMGNKKTTIKNLIVEKINLEKNIIFLRGGVPGPSKGLLNLTKDLKLTTEEKIPEPEVKVEKTEREKELEAEVVRLHEEKLRLLADNENQKKIHQRETER</sequence>
<evidence type="ECO:0000256" key="1">
    <source>
        <dbReference type="ARBA" id="ARBA00006540"/>
    </source>
</evidence>
<feature type="compositionally biased region" description="Basic residues" evidence="9">
    <location>
        <begin position="126"/>
        <end position="136"/>
    </location>
</feature>
<dbReference type="FunFam" id="2.40.30.10:FF:000004">
    <property type="entry name" value="50S ribosomal protein L3"/>
    <property type="match status" value="1"/>
</dbReference>
<reference evidence="10" key="1">
    <citation type="submission" date="2021-06" db="EMBL/GenBank/DDBJ databases">
        <authorList>
            <person name="Kallberg Y."/>
            <person name="Tangrot J."/>
            <person name="Rosling A."/>
        </authorList>
    </citation>
    <scope>NUCLEOTIDE SEQUENCE</scope>
    <source>
        <strain evidence="10">IN212</strain>
    </source>
</reference>
<dbReference type="GO" id="GO:0022625">
    <property type="term" value="C:cytosolic large ribosomal subunit"/>
    <property type="evidence" value="ECO:0007669"/>
    <property type="project" value="TreeGrafter"/>
</dbReference>
<dbReference type="InterPro" id="IPR000597">
    <property type="entry name" value="Ribosomal_uL3"/>
</dbReference>
<feature type="non-terminal residue" evidence="10">
    <location>
        <position position="266"/>
    </location>
</feature>
<dbReference type="NCBIfam" id="TIGR03625">
    <property type="entry name" value="L3_bact"/>
    <property type="match status" value="1"/>
</dbReference>
<dbReference type="Gene3D" id="2.40.30.10">
    <property type="entry name" value="Translation factors"/>
    <property type="match status" value="1"/>
</dbReference>
<feature type="coiled-coil region" evidence="8">
    <location>
        <begin position="225"/>
        <end position="252"/>
    </location>
</feature>
<name>A0A9N9P2P6_9GLOM</name>
<feature type="non-terminal residue" evidence="10">
    <location>
        <position position="1"/>
    </location>
</feature>
<dbReference type="PANTHER" id="PTHR11229">
    <property type="entry name" value="50S RIBOSOMAL PROTEIN L3"/>
    <property type="match status" value="1"/>
</dbReference>
<dbReference type="SUPFAM" id="SSF50447">
    <property type="entry name" value="Translation proteins"/>
    <property type="match status" value="1"/>
</dbReference>
<keyword evidence="8" id="KW-0175">Coiled coil</keyword>
<dbReference type="GO" id="GO:0019843">
    <property type="term" value="F:rRNA binding"/>
    <property type="evidence" value="ECO:0007669"/>
    <property type="project" value="UniProtKB-KW"/>
</dbReference>
<evidence type="ECO:0000256" key="4">
    <source>
        <dbReference type="ARBA" id="ARBA00022980"/>
    </source>
</evidence>
<accession>A0A9N9P2P6</accession>
<comment type="similarity">
    <text evidence="1">Belongs to the universal ribosomal protein uL3 family.</text>
</comment>